<dbReference type="PANTHER" id="PTHR46856">
    <property type="entry name" value="PX DOMAIN-CONTAINING PROTEIN EREL1-RELATED"/>
    <property type="match status" value="1"/>
</dbReference>
<feature type="region of interest" description="Disordered" evidence="1">
    <location>
        <begin position="1"/>
        <end position="26"/>
    </location>
</feature>
<name>A0A9Q1GMJ9_9CARY</name>
<feature type="compositionally biased region" description="Basic and acidic residues" evidence="1">
    <location>
        <begin position="248"/>
        <end position="260"/>
    </location>
</feature>
<feature type="compositionally biased region" description="Polar residues" evidence="1">
    <location>
        <begin position="163"/>
        <end position="180"/>
    </location>
</feature>
<dbReference type="InterPro" id="IPR044588">
    <property type="entry name" value="EREX-like"/>
</dbReference>
<dbReference type="PANTHER" id="PTHR46856:SF1">
    <property type="entry name" value="PX DOMAIN-CONTAINING PROTEIN EREL1-RELATED"/>
    <property type="match status" value="1"/>
</dbReference>
<dbReference type="Proteomes" id="UP001153076">
    <property type="component" value="Unassembled WGS sequence"/>
</dbReference>
<organism evidence="2 3">
    <name type="scientific">Carnegiea gigantea</name>
    <dbReference type="NCBI Taxonomy" id="171969"/>
    <lineage>
        <taxon>Eukaryota</taxon>
        <taxon>Viridiplantae</taxon>
        <taxon>Streptophyta</taxon>
        <taxon>Embryophyta</taxon>
        <taxon>Tracheophyta</taxon>
        <taxon>Spermatophyta</taxon>
        <taxon>Magnoliopsida</taxon>
        <taxon>eudicotyledons</taxon>
        <taxon>Gunneridae</taxon>
        <taxon>Pentapetalae</taxon>
        <taxon>Caryophyllales</taxon>
        <taxon>Cactineae</taxon>
        <taxon>Cactaceae</taxon>
        <taxon>Cactoideae</taxon>
        <taxon>Echinocereeae</taxon>
        <taxon>Carnegiea</taxon>
    </lineage>
</organism>
<evidence type="ECO:0000313" key="2">
    <source>
        <dbReference type="EMBL" id="KAJ8421929.1"/>
    </source>
</evidence>
<reference evidence="2" key="1">
    <citation type="submission" date="2022-04" db="EMBL/GenBank/DDBJ databases">
        <title>Carnegiea gigantea Genome sequencing and assembly v2.</title>
        <authorList>
            <person name="Copetti D."/>
            <person name="Sanderson M.J."/>
            <person name="Burquez A."/>
            <person name="Wojciechowski M.F."/>
        </authorList>
    </citation>
    <scope>NUCLEOTIDE SEQUENCE</scope>
    <source>
        <strain evidence="2">SGP5-SGP5p</strain>
        <tissue evidence="2">Aerial part</tissue>
    </source>
</reference>
<dbReference type="GO" id="GO:0015031">
    <property type="term" value="P:protein transport"/>
    <property type="evidence" value="ECO:0007669"/>
    <property type="project" value="InterPro"/>
</dbReference>
<feature type="compositionally biased region" description="Basic and acidic residues" evidence="1">
    <location>
        <begin position="182"/>
        <end position="195"/>
    </location>
</feature>
<feature type="region of interest" description="Disordered" evidence="1">
    <location>
        <begin position="87"/>
        <end position="260"/>
    </location>
</feature>
<gene>
    <name evidence="2" type="ORF">Cgig2_031346</name>
</gene>
<protein>
    <submittedName>
        <fullName evidence="2">Uncharacterized protein</fullName>
    </submittedName>
</protein>
<evidence type="ECO:0000256" key="1">
    <source>
        <dbReference type="SAM" id="MobiDB-lite"/>
    </source>
</evidence>
<sequence length="260" mass="28742">MISGRSPPKHRHDGTSPLPLGMDWSPPPKTWNGRDTVWPYDPRTGWSYCVTIPSWVALPKSRSGTSDPVVVQKSNASPMFICAKGETAPEEMNRKVSGDQKPLPKLAGGDRKFRRTQPLDRQRPKASPYAQKLEKQEEPVETNKPTTGEMAAGGSRRPKVHRTSGNPPMTTPGTRTSPASSWDRDLSPDAEKRETGGWGRGVEVASGWPTNDRRRWYGDDEGGTTVVAGERDERDGGVKLGWNSKSPELTHEGHGRRQQK</sequence>
<dbReference type="AlphaFoldDB" id="A0A9Q1GMJ9"/>
<accession>A0A9Q1GMJ9</accession>
<dbReference type="EMBL" id="JAKOGI010002471">
    <property type="protein sequence ID" value="KAJ8421929.1"/>
    <property type="molecule type" value="Genomic_DNA"/>
</dbReference>
<keyword evidence="3" id="KW-1185">Reference proteome</keyword>
<evidence type="ECO:0000313" key="3">
    <source>
        <dbReference type="Proteomes" id="UP001153076"/>
    </source>
</evidence>
<comment type="caution">
    <text evidence="2">The sequence shown here is derived from an EMBL/GenBank/DDBJ whole genome shotgun (WGS) entry which is preliminary data.</text>
</comment>
<dbReference type="OrthoDB" id="1705623at2759"/>
<proteinExistence type="predicted"/>